<evidence type="ECO:0000313" key="2">
    <source>
        <dbReference type="EMBL" id="MBZ0158455.1"/>
    </source>
</evidence>
<dbReference type="InterPro" id="IPR036163">
    <property type="entry name" value="HMA_dom_sf"/>
</dbReference>
<dbReference type="PROSITE" id="PS50846">
    <property type="entry name" value="HMA_2"/>
    <property type="match status" value="1"/>
</dbReference>
<dbReference type="SUPFAM" id="SSF55008">
    <property type="entry name" value="HMA, heavy metal-associated domain"/>
    <property type="match status" value="1"/>
</dbReference>
<accession>A0A953SDZ9</accession>
<dbReference type="Proteomes" id="UP000705867">
    <property type="component" value="Unassembled WGS sequence"/>
</dbReference>
<comment type="caution">
    <text evidence="2">The sequence shown here is derived from an EMBL/GenBank/DDBJ whole genome shotgun (WGS) entry which is preliminary data.</text>
</comment>
<feature type="domain" description="HMA" evidence="1">
    <location>
        <begin position="1"/>
        <end position="51"/>
    </location>
</feature>
<dbReference type="Gene3D" id="3.30.70.100">
    <property type="match status" value="1"/>
</dbReference>
<reference evidence="2" key="1">
    <citation type="journal article" date="2021" name="bioRxiv">
        <title>Unraveling nitrogen, sulfur and carbon metabolic pathways and microbial community transcriptional responses to substrate deprivation and toxicity stresses in a bioreactor mimicking anoxic brackish coastal sediment conditions.</title>
        <authorList>
            <person name="Martins P.D."/>
            <person name="Echeveste M.J."/>
            <person name="Arshad A."/>
            <person name="Kurth J."/>
            <person name="Ouboter H."/>
            <person name="Jetten M.S.M."/>
            <person name="Welte C.U."/>
        </authorList>
    </citation>
    <scope>NUCLEOTIDE SEQUENCE</scope>
    <source>
        <strain evidence="2">MAG_39</strain>
    </source>
</reference>
<name>A0A953SDZ9_9BACT</name>
<protein>
    <submittedName>
        <fullName evidence="2">Cation transporter</fullName>
    </submittedName>
</protein>
<dbReference type="AlphaFoldDB" id="A0A953SDZ9"/>
<dbReference type="Pfam" id="PF00403">
    <property type="entry name" value="HMA"/>
    <property type="match status" value="1"/>
</dbReference>
<proteinExistence type="predicted"/>
<organism evidence="2 3">
    <name type="scientific">Candidatus Nitrobium versatile</name>
    <dbReference type="NCBI Taxonomy" id="2884831"/>
    <lineage>
        <taxon>Bacteria</taxon>
        <taxon>Pseudomonadati</taxon>
        <taxon>Nitrospirota</taxon>
        <taxon>Nitrospiria</taxon>
        <taxon>Nitrospirales</taxon>
        <taxon>Nitrospiraceae</taxon>
        <taxon>Candidatus Nitrobium</taxon>
    </lineage>
</organism>
<gene>
    <name evidence="2" type="ORF">K8I29_19835</name>
</gene>
<dbReference type="InterPro" id="IPR006121">
    <property type="entry name" value="HMA_dom"/>
</dbReference>
<dbReference type="EMBL" id="JAIOIV010000152">
    <property type="protein sequence ID" value="MBZ0158455.1"/>
    <property type="molecule type" value="Genomic_DNA"/>
</dbReference>
<reference evidence="2" key="2">
    <citation type="submission" date="2021-08" db="EMBL/GenBank/DDBJ databases">
        <authorList>
            <person name="Dalcin Martins P."/>
        </authorList>
    </citation>
    <scope>NUCLEOTIDE SEQUENCE</scope>
    <source>
        <strain evidence="2">MAG_39</strain>
    </source>
</reference>
<evidence type="ECO:0000313" key="3">
    <source>
        <dbReference type="Proteomes" id="UP000705867"/>
    </source>
</evidence>
<sequence>MAASFAAQSVPGVLSADDDIMKQSLTVIFDDEKTTLEEIRKGMKKEGYPVEGEAETLPQ</sequence>
<evidence type="ECO:0000259" key="1">
    <source>
        <dbReference type="PROSITE" id="PS50846"/>
    </source>
</evidence>
<dbReference type="GO" id="GO:0046872">
    <property type="term" value="F:metal ion binding"/>
    <property type="evidence" value="ECO:0007669"/>
    <property type="project" value="InterPro"/>
</dbReference>